<keyword evidence="1" id="KW-0175">Coiled coil</keyword>
<gene>
    <name evidence="2" type="ORF">B0T22DRAFT_481200</name>
</gene>
<reference evidence="2" key="2">
    <citation type="submission" date="2023-06" db="EMBL/GenBank/DDBJ databases">
        <authorList>
            <consortium name="Lawrence Berkeley National Laboratory"/>
            <person name="Haridas S."/>
            <person name="Hensen N."/>
            <person name="Bonometti L."/>
            <person name="Westerberg I."/>
            <person name="Brannstrom I.O."/>
            <person name="Guillou S."/>
            <person name="Cros-Aarteil S."/>
            <person name="Calhoun S."/>
            <person name="Kuo A."/>
            <person name="Mondo S."/>
            <person name="Pangilinan J."/>
            <person name="Riley R."/>
            <person name="Labutti K."/>
            <person name="Andreopoulos B."/>
            <person name="Lipzen A."/>
            <person name="Chen C."/>
            <person name="Yanf M."/>
            <person name="Daum C."/>
            <person name="Ng V."/>
            <person name="Clum A."/>
            <person name="Steindorff A."/>
            <person name="Ohm R."/>
            <person name="Martin F."/>
            <person name="Silar P."/>
            <person name="Natvig D."/>
            <person name="Lalanne C."/>
            <person name="Gautier V."/>
            <person name="Ament-Velasquez S.L."/>
            <person name="Kruys A."/>
            <person name="Hutchinson M.I."/>
            <person name="Powell A.J."/>
            <person name="Barry K."/>
            <person name="Miller A.N."/>
            <person name="Grigoriev I.V."/>
            <person name="Debuchy R."/>
            <person name="Gladieux P."/>
            <person name="Thoren M.H."/>
            <person name="Johannesson H."/>
        </authorList>
    </citation>
    <scope>NUCLEOTIDE SEQUENCE</scope>
    <source>
        <strain evidence="2">CBS 314.62</strain>
    </source>
</reference>
<evidence type="ECO:0000313" key="2">
    <source>
        <dbReference type="EMBL" id="KAK3690020.1"/>
    </source>
</evidence>
<sequence>MAGKYEAKPQSGQEGQSVPVAPVAPIASTVAMFNAQDTINAAHSALAAAISALSHAGPAVEAQELDKMAKVIGKAQESLVVRLALKDHLDSAKERVSILRQDQAAFMDHLVTKVQIAMAEREKMEQRLEMADEMTEKEPMDRAAQIAMDENLALELAMEEQLGDKKVHGEFEVAQQKPKQGQMAQKEPKKFGHGGFAAVIHEWTLDLAHHGALERLERFVQKFED</sequence>
<evidence type="ECO:0000313" key="3">
    <source>
        <dbReference type="Proteomes" id="UP001270362"/>
    </source>
</evidence>
<evidence type="ECO:0000256" key="1">
    <source>
        <dbReference type="SAM" id="Coils"/>
    </source>
</evidence>
<organism evidence="2 3">
    <name type="scientific">Podospora appendiculata</name>
    <dbReference type="NCBI Taxonomy" id="314037"/>
    <lineage>
        <taxon>Eukaryota</taxon>
        <taxon>Fungi</taxon>
        <taxon>Dikarya</taxon>
        <taxon>Ascomycota</taxon>
        <taxon>Pezizomycotina</taxon>
        <taxon>Sordariomycetes</taxon>
        <taxon>Sordariomycetidae</taxon>
        <taxon>Sordariales</taxon>
        <taxon>Podosporaceae</taxon>
        <taxon>Podospora</taxon>
    </lineage>
</organism>
<dbReference type="Proteomes" id="UP001270362">
    <property type="component" value="Unassembled WGS sequence"/>
</dbReference>
<dbReference type="AlphaFoldDB" id="A0AAE0XC65"/>
<comment type="caution">
    <text evidence="2">The sequence shown here is derived from an EMBL/GenBank/DDBJ whole genome shotgun (WGS) entry which is preliminary data.</text>
</comment>
<name>A0AAE0XC65_9PEZI</name>
<reference evidence="2" key="1">
    <citation type="journal article" date="2023" name="Mol. Phylogenet. Evol.">
        <title>Genome-scale phylogeny and comparative genomics of the fungal order Sordariales.</title>
        <authorList>
            <person name="Hensen N."/>
            <person name="Bonometti L."/>
            <person name="Westerberg I."/>
            <person name="Brannstrom I.O."/>
            <person name="Guillou S."/>
            <person name="Cros-Aarteil S."/>
            <person name="Calhoun S."/>
            <person name="Haridas S."/>
            <person name="Kuo A."/>
            <person name="Mondo S."/>
            <person name="Pangilinan J."/>
            <person name="Riley R."/>
            <person name="LaButti K."/>
            <person name="Andreopoulos B."/>
            <person name="Lipzen A."/>
            <person name="Chen C."/>
            <person name="Yan M."/>
            <person name="Daum C."/>
            <person name="Ng V."/>
            <person name="Clum A."/>
            <person name="Steindorff A."/>
            <person name="Ohm R.A."/>
            <person name="Martin F."/>
            <person name="Silar P."/>
            <person name="Natvig D.O."/>
            <person name="Lalanne C."/>
            <person name="Gautier V."/>
            <person name="Ament-Velasquez S.L."/>
            <person name="Kruys A."/>
            <person name="Hutchinson M.I."/>
            <person name="Powell A.J."/>
            <person name="Barry K."/>
            <person name="Miller A.N."/>
            <person name="Grigoriev I.V."/>
            <person name="Debuchy R."/>
            <person name="Gladieux P."/>
            <person name="Hiltunen Thoren M."/>
            <person name="Johannesson H."/>
        </authorList>
    </citation>
    <scope>NUCLEOTIDE SEQUENCE</scope>
    <source>
        <strain evidence="2">CBS 314.62</strain>
    </source>
</reference>
<dbReference type="EMBL" id="JAULSO010000002">
    <property type="protein sequence ID" value="KAK3690020.1"/>
    <property type="molecule type" value="Genomic_DNA"/>
</dbReference>
<proteinExistence type="predicted"/>
<protein>
    <submittedName>
        <fullName evidence="2">Uncharacterized protein</fullName>
    </submittedName>
</protein>
<keyword evidence="3" id="KW-1185">Reference proteome</keyword>
<feature type="coiled-coil region" evidence="1">
    <location>
        <begin position="107"/>
        <end position="136"/>
    </location>
</feature>
<accession>A0AAE0XC65</accession>